<gene>
    <name evidence="5" type="ORF">ACJMK2_032394</name>
</gene>
<evidence type="ECO:0000259" key="3">
    <source>
        <dbReference type="Pfam" id="PF08729"/>
    </source>
</evidence>
<feature type="domain" description="Hpc2-related" evidence="3">
    <location>
        <begin position="106"/>
        <end position="151"/>
    </location>
</feature>
<dbReference type="Proteomes" id="UP001634394">
    <property type="component" value="Unassembled WGS sequence"/>
</dbReference>
<dbReference type="InterPro" id="IPR014840">
    <property type="entry name" value="HRD"/>
</dbReference>
<feature type="compositionally biased region" description="Low complexity" evidence="2">
    <location>
        <begin position="1149"/>
        <end position="1163"/>
    </location>
</feature>
<evidence type="ECO:0000259" key="4">
    <source>
        <dbReference type="Pfam" id="PF14075"/>
    </source>
</evidence>
<dbReference type="Pfam" id="PF08729">
    <property type="entry name" value="HUN"/>
    <property type="match status" value="1"/>
</dbReference>
<dbReference type="Pfam" id="PF14075">
    <property type="entry name" value="UBN_AB"/>
    <property type="match status" value="1"/>
</dbReference>
<feature type="compositionally biased region" description="Polar residues" evidence="2">
    <location>
        <begin position="1115"/>
        <end position="1148"/>
    </location>
</feature>
<accession>A0ABD3X327</accession>
<sequence length="1170" mass="128710">MMAEPKRLEFTTVGPTENEKKTKTILKTHRFVFSLTESNELTCPEYWYNELVKNVEGIEKPKEINGPFGDEDDADDVARIARAFEEKYGPKPGEKKKKKRSHAAVEDLIDLGEGYDETDDFIDNSEAYDEIVPTSLTTKHGGFYINSGKLDFKEVSDDSENEFQPASSMKKKRKKRKILSDDEEDGEHTKKLIKKKKSEKGLDGEVKKKKRRKLFAVDGEKVFKKPKDPVEKEKSKTPAANVAALLKQQSDSTSPKNNTNIQENGIAGEESVPGDLNAKSSSIISVIDSVIAMAKEDADSPDEMDEMKETDPEKIPKLPTGLPPALENYIEDLKKAAESPEGKCKFFTNEVCNVLLEVELGTRQLSCGSRSAIYAHLASFLPCSKETLLKRAKTLRLKQQDDQIKRPLEKLKAAIDRVMPALQEAYEVECQKAALERHENESKEGQKDKEEKDNNSPESDDDEKGETTKKRNVGPRKKFEWDQTTRISLCDVVRIKLQAYELSKVRAQSAEEYLKAFLDREIKTLWPKGWMQTRMLFKESRSVHAPWTNSQKPKKTILMAKGPTTSSSSPTVNSQSTKNHLGSSTAVLEGNFTRVMEPSASSSANSVLPKVPLVTVNAASSNQNNPIAVRKVTPTLLDYAEDNYSSVPSTSTTMPQSTSVANKVVDMAKAASPSSHSPNRQSASLFANMEASLRPTSATSSKPTDKWSHDVSNILSSSLLAGELMKQKDSVVSSASLKQSPVVSLEDSFMAQFQKYATSVLQQKTGTNSPTSNTNTNPTQLSPIAKQQLIMKQQQQKMQDELHKQKQQQQLQINKQSLQKNILDSLAKGKETGANSQLLAQKIQMTAQKLENQSKSPMMTQKGYSGPSTVVKSGVDIPMAHNKMSAQNVSLLTEEVIRRHLDEAKSKAKSQAMTTQAPMSAGAKDSFIQKIPLPAQFNRNKIPPSNELRKSPQSLPHQTSVSASQVRLQPAQIAHSHGITHSGSQIKVTLGQGHVSSFSTASQSANRKAHNPSVQSAVNLLHSLFDQAYNTQAKEELLRQTMAQSQVTATTTQGKGTLWDPSSILSSTQSVGSNGKSPSYQQYSGSLPPMIPGIQTLNLSNSTSNSQSGSTQQGYNHGTGMTPQSVGPTGSLLQRSPTTTGQISPQRGLQQSYLTSTTSSNSLPYGYHYT</sequence>
<feature type="compositionally biased region" description="Polar residues" evidence="2">
    <location>
        <begin position="1063"/>
        <end position="1085"/>
    </location>
</feature>
<feature type="region of interest" description="Disordered" evidence="2">
    <location>
        <begin position="298"/>
        <end position="322"/>
    </location>
</feature>
<reference evidence="5 6" key="1">
    <citation type="submission" date="2024-11" db="EMBL/GenBank/DDBJ databases">
        <title>Chromosome-level genome assembly of the freshwater bivalve Anodonta woodiana.</title>
        <authorList>
            <person name="Chen X."/>
        </authorList>
    </citation>
    <scope>NUCLEOTIDE SEQUENCE [LARGE SCALE GENOMIC DNA]</scope>
    <source>
        <strain evidence="5">MN2024</strain>
        <tissue evidence="5">Gills</tissue>
    </source>
</reference>
<feature type="compositionally biased region" description="Polar residues" evidence="2">
    <location>
        <begin position="247"/>
        <end position="263"/>
    </location>
</feature>
<keyword evidence="6" id="KW-1185">Reference proteome</keyword>
<feature type="region of interest" description="Disordered" evidence="2">
    <location>
        <begin position="1052"/>
        <end position="1170"/>
    </location>
</feature>
<evidence type="ECO:0000256" key="2">
    <source>
        <dbReference type="SAM" id="MobiDB-lite"/>
    </source>
</evidence>
<dbReference type="PANTHER" id="PTHR21669">
    <property type="entry name" value="CAPZ-INTERACTING PROTEIN AND RELATED PROTEINS"/>
    <property type="match status" value="1"/>
</dbReference>
<feature type="region of interest" description="Disordered" evidence="2">
    <location>
        <begin position="246"/>
        <end position="274"/>
    </location>
</feature>
<dbReference type="InterPro" id="IPR026947">
    <property type="entry name" value="UBN_middle_dom"/>
</dbReference>
<feature type="compositionally biased region" description="Polar residues" evidence="2">
    <location>
        <begin position="951"/>
        <end position="966"/>
    </location>
</feature>
<feature type="region of interest" description="Disordered" evidence="2">
    <location>
        <begin position="436"/>
        <end position="477"/>
    </location>
</feature>
<comment type="caution">
    <text evidence="5">The sequence shown here is derived from an EMBL/GenBank/DDBJ whole genome shotgun (WGS) entry which is preliminary data.</text>
</comment>
<feature type="non-terminal residue" evidence="5">
    <location>
        <position position="1170"/>
    </location>
</feature>
<feature type="domain" description="Ubinuclein middle" evidence="4">
    <location>
        <begin position="318"/>
        <end position="538"/>
    </location>
</feature>
<feature type="compositionally biased region" description="Basic and acidic residues" evidence="2">
    <location>
        <begin position="307"/>
        <end position="316"/>
    </location>
</feature>
<evidence type="ECO:0000313" key="6">
    <source>
        <dbReference type="Proteomes" id="UP001634394"/>
    </source>
</evidence>
<dbReference type="EMBL" id="JBJQND010000004">
    <property type="protein sequence ID" value="KAL3880126.1"/>
    <property type="molecule type" value="Genomic_DNA"/>
</dbReference>
<feature type="region of interest" description="Disordered" evidence="2">
    <location>
        <begin position="937"/>
        <end position="966"/>
    </location>
</feature>
<feature type="compositionally biased region" description="Low complexity" evidence="2">
    <location>
        <begin position="1095"/>
        <end position="1114"/>
    </location>
</feature>
<dbReference type="AlphaFoldDB" id="A0ABD3X327"/>
<proteinExistence type="predicted"/>
<name>A0ABD3X327_SINWO</name>
<feature type="compositionally biased region" description="Basic and acidic residues" evidence="2">
    <location>
        <begin position="436"/>
        <end position="455"/>
    </location>
</feature>
<evidence type="ECO:0008006" key="7">
    <source>
        <dbReference type="Google" id="ProtNLM"/>
    </source>
</evidence>
<feature type="region of interest" description="Disordered" evidence="2">
    <location>
        <begin position="561"/>
        <end position="580"/>
    </location>
</feature>
<feature type="region of interest" description="Disordered" evidence="2">
    <location>
        <begin position="154"/>
        <end position="209"/>
    </location>
</feature>
<organism evidence="5 6">
    <name type="scientific">Sinanodonta woodiana</name>
    <name type="common">Chinese pond mussel</name>
    <name type="synonym">Anodonta woodiana</name>
    <dbReference type="NCBI Taxonomy" id="1069815"/>
    <lineage>
        <taxon>Eukaryota</taxon>
        <taxon>Metazoa</taxon>
        <taxon>Spiralia</taxon>
        <taxon>Lophotrochozoa</taxon>
        <taxon>Mollusca</taxon>
        <taxon>Bivalvia</taxon>
        <taxon>Autobranchia</taxon>
        <taxon>Heteroconchia</taxon>
        <taxon>Palaeoheterodonta</taxon>
        <taxon>Unionida</taxon>
        <taxon>Unionoidea</taxon>
        <taxon>Unionidae</taxon>
        <taxon>Unioninae</taxon>
        <taxon>Sinanodonta</taxon>
    </lineage>
</organism>
<evidence type="ECO:0000256" key="1">
    <source>
        <dbReference type="ARBA" id="ARBA00022553"/>
    </source>
</evidence>
<protein>
    <recommendedName>
        <fullName evidence="7">Ubinuclein-1</fullName>
    </recommendedName>
</protein>
<feature type="compositionally biased region" description="Low complexity" evidence="2">
    <location>
        <begin position="564"/>
        <end position="577"/>
    </location>
</feature>
<evidence type="ECO:0000313" key="5">
    <source>
        <dbReference type="EMBL" id="KAL3880126.1"/>
    </source>
</evidence>
<keyword evidence="1" id="KW-0597">Phosphoprotein</keyword>
<dbReference type="PANTHER" id="PTHR21669:SF28">
    <property type="entry name" value="YEMANUCLEIN"/>
    <property type="match status" value="1"/>
</dbReference>